<protein>
    <recommendedName>
        <fullName evidence="1">THIF-type NAD/FAD binding fold domain-containing protein</fullName>
    </recommendedName>
</protein>
<dbReference type="EMBL" id="BDSP01000207">
    <property type="protein sequence ID" value="GAX24289.1"/>
    <property type="molecule type" value="Genomic_DNA"/>
</dbReference>
<keyword evidence="3" id="KW-1185">Reference proteome</keyword>
<dbReference type="AlphaFoldDB" id="A0A1Z5KDE5"/>
<dbReference type="OrthoDB" id="206053at2759"/>
<dbReference type="GO" id="GO:0008641">
    <property type="term" value="F:ubiquitin-like modifier activating enzyme activity"/>
    <property type="evidence" value="ECO:0007669"/>
    <property type="project" value="InterPro"/>
</dbReference>
<evidence type="ECO:0000313" key="2">
    <source>
        <dbReference type="EMBL" id="GAX24289.1"/>
    </source>
</evidence>
<evidence type="ECO:0000259" key="1">
    <source>
        <dbReference type="Pfam" id="PF00899"/>
    </source>
</evidence>
<accession>A0A1Z5KDE5</accession>
<comment type="caution">
    <text evidence="2">The sequence shown here is derived from an EMBL/GenBank/DDBJ whole genome shotgun (WGS) entry which is preliminary data.</text>
</comment>
<sequence length="347" mass="38193">MRIGVGVLAVKRRRREWSFYRCFVVFATSILLGIPRQSDSLQGQCQTIRRRPLKLYDSTQLEIAIPDEVDSRQEEYRLRFGGVGRLYEGKSSDSSRPLQRLQQATVAIVGLGGVGSWAAEALCRSGIGNLVLIDLDDICISNTNRQLHATSSTIGRLKIEEMQKKLFDINPHCNVSLVHEFVSPENVHEVIGNLGATVLLDMIDGSREKSALLAACADLKLPVVTCGGAAGRRDPTKIICGDLTEVEGDKLLATCRKELRKYHGFERGLSFQEKRKNHRKSRKWSIAAVFSTEPQKSLPAGTDLGSSFRRCDGALGTACFVTGAYGFAAAARVVDMIAEGRTKPPQR</sequence>
<dbReference type="InParanoid" id="A0A1Z5KDE5"/>
<dbReference type="InterPro" id="IPR045886">
    <property type="entry name" value="ThiF/MoeB/HesA"/>
</dbReference>
<dbReference type="GO" id="GO:0061503">
    <property type="term" value="F:tRNA threonylcarbamoyladenosine dehydratase"/>
    <property type="evidence" value="ECO:0007669"/>
    <property type="project" value="TreeGrafter"/>
</dbReference>
<organism evidence="2 3">
    <name type="scientific">Fistulifera solaris</name>
    <name type="common">Oleaginous diatom</name>
    <dbReference type="NCBI Taxonomy" id="1519565"/>
    <lineage>
        <taxon>Eukaryota</taxon>
        <taxon>Sar</taxon>
        <taxon>Stramenopiles</taxon>
        <taxon>Ochrophyta</taxon>
        <taxon>Bacillariophyta</taxon>
        <taxon>Bacillariophyceae</taxon>
        <taxon>Bacillariophycidae</taxon>
        <taxon>Naviculales</taxon>
        <taxon>Naviculaceae</taxon>
        <taxon>Fistulifera</taxon>
    </lineage>
</organism>
<dbReference type="SUPFAM" id="SSF69572">
    <property type="entry name" value="Activating enzymes of the ubiquitin-like proteins"/>
    <property type="match status" value="1"/>
</dbReference>
<dbReference type="PANTHER" id="PTHR43267">
    <property type="entry name" value="TRNA THREONYLCARBAMOYLADENOSINE DEHYDRATASE"/>
    <property type="match status" value="1"/>
</dbReference>
<name>A0A1Z5KDE5_FISSO</name>
<dbReference type="InterPro" id="IPR000594">
    <property type="entry name" value="ThiF_NAD_FAD-bd"/>
</dbReference>
<dbReference type="Pfam" id="PF00899">
    <property type="entry name" value="ThiF"/>
    <property type="match status" value="1"/>
</dbReference>
<dbReference type="CDD" id="cd00755">
    <property type="entry name" value="YgdL_like"/>
    <property type="match status" value="1"/>
</dbReference>
<reference evidence="2 3" key="1">
    <citation type="journal article" date="2015" name="Plant Cell">
        <title>Oil accumulation by the oleaginous diatom Fistulifera solaris as revealed by the genome and transcriptome.</title>
        <authorList>
            <person name="Tanaka T."/>
            <person name="Maeda Y."/>
            <person name="Veluchamy A."/>
            <person name="Tanaka M."/>
            <person name="Abida H."/>
            <person name="Marechal E."/>
            <person name="Bowler C."/>
            <person name="Muto M."/>
            <person name="Sunaga Y."/>
            <person name="Tanaka M."/>
            <person name="Yoshino T."/>
            <person name="Taniguchi T."/>
            <person name="Fukuda Y."/>
            <person name="Nemoto M."/>
            <person name="Matsumoto M."/>
            <person name="Wong P.S."/>
            <person name="Aburatani S."/>
            <person name="Fujibuchi W."/>
        </authorList>
    </citation>
    <scope>NUCLEOTIDE SEQUENCE [LARGE SCALE GENOMIC DNA]</scope>
    <source>
        <strain evidence="2 3">JPCC DA0580</strain>
    </source>
</reference>
<dbReference type="GO" id="GO:0061504">
    <property type="term" value="P:cyclic threonylcarbamoyladenosine biosynthetic process"/>
    <property type="evidence" value="ECO:0007669"/>
    <property type="project" value="TreeGrafter"/>
</dbReference>
<proteinExistence type="predicted"/>
<dbReference type="PANTHER" id="PTHR43267:SF1">
    <property type="entry name" value="TRNA THREONYLCARBAMOYLADENOSINE DEHYDRATASE"/>
    <property type="match status" value="1"/>
</dbReference>
<evidence type="ECO:0000313" key="3">
    <source>
        <dbReference type="Proteomes" id="UP000198406"/>
    </source>
</evidence>
<gene>
    <name evidence="2" type="ORF">FisN_4Lu595</name>
</gene>
<dbReference type="Gene3D" id="3.40.50.720">
    <property type="entry name" value="NAD(P)-binding Rossmann-like Domain"/>
    <property type="match status" value="1"/>
</dbReference>
<dbReference type="Proteomes" id="UP000198406">
    <property type="component" value="Unassembled WGS sequence"/>
</dbReference>
<dbReference type="InterPro" id="IPR035985">
    <property type="entry name" value="Ubiquitin-activating_enz"/>
</dbReference>
<feature type="domain" description="THIF-type NAD/FAD binding fold" evidence="1">
    <location>
        <begin position="98"/>
        <end position="239"/>
    </location>
</feature>